<dbReference type="InterPro" id="IPR009057">
    <property type="entry name" value="Homeodomain-like_sf"/>
</dbReference>
<feature type="domain" description="SET" evidence="9">
    <location>
        <begin position="548"/>
        <end position="609"/>
    </location>
</feature>
<evidence type="ECO:0000256" key="2">
    <source>
        <dbReference type="ARBA" id="ARBA00012186"/>
    </source>
</evidence>
<dbReference type="InterPro" id="IPR001214">
    <property type="entry name" value="SET_dom"/>
</dbReference>
<protein>
    <recommendedName>
        <fullName evidence="2">[histone H3]-lysine(27) N-trimethyltransferase</fullName>
        <ecNumber evidence="2">2.1.1.356</ecNumber>
    </recommendedName>
</protein>
<reference evidence="11 12" key="1">
    <citation type="submission" date="2024-08" db="EMBL/GenBank/DDBJ databases">
        <title>Gnathostoma spinigerum genome.</title>
        <authorList>
            <person name="Gonzalez-Bertolin B."/>
            <person name="Monzon S."/>
            <person name="Zaballos A."/>
            <person name="Jimenez P."/>
            <person name="Dekumyoy P."/>
            <person name="Varona S."/>
            <person name="Cuesta I."/>
            <person name="Sumanam S."/>
            <person name="Adisakwattana P."/>
            <person name="Gasser R.B."/>
            <person name="Hernandez-Gonzalez A."/>
            <person name="Young N.D."/>
            <person name="Perteguer M.J."/>
        </authorList>
    </citation>
    <scope>NUCLEOTIDE SEQUENCE [LARGE SCALE GENOMIC DNA]</scope>
    <source>
        <strain evidence="11">AL3</strain>
        <tissue evidence="11">Liver</tissue>
    </source>
</reference>
<proteinExistence type="predicted"/>
<evidence type="ECO:0000256" key="5">
    <source>
        <dbReference type="ARBA" id="ARBA00022691"/>
    </source>
</evidence>
<accession>A0ABD6EVW9</accession>
<comment type="caution">
    <text evidence="11">The sequence shown here is derived from an EMBL/GenBank/DDBJ whole genome shotgun (WGS) entry which is preliminary data.</text>
</comment>
<dbReference type="GO" id="GO:0032259">
    <property type="term" value="P:methylation"/>
    <property type="evidence" value="ECO:0007669"/>
    <property type="project" value="UniProtKB-KW"/>
</dbReference>
<name>A0ABD6EVW9_9BILA</name>
<evidence type="ECO:0000256" key="6">
    <source>
        <dbReference type="ARBA" id="ARBA00023015"/>
    </source>
</evidence>
<evidence type="ECO:0000256" key="4">
    <source>
        <dbReference type="ARBA" id="ARBA00022679"/>
    </source>
</evidence>
<evidence type="ECO:0000256" key="3">
    <source>
        <dbReference type="ARBA" id="ARBA00022603"/>
    </source>
</evidence>
<keyword evidence="5" id="KW-0949">S-adenosyl-L-methionine</keyword>
<dbReference type="SMART" id="SM01114">
    <property type="entry name" value="CXC"/>
    <property type="match status" value="1"/>
</dbReference>
<dbReference type="SUPFAM" id="SSF82199">
    <property type="entry name" value="SET domain"/>
    <property type="match status" value="1"/>
</dbReference>
<dbReference type="Gene3D" id="2.170.270.10">
    <property type="entry name" value="SET domain"/>
    <property type="match status" value="1"/>
</dbReference>
<dbReference type="GO" id="GO:0140951">
    <property type="term" value="F:histone H3K27 trimethyltransferase activity"/>
    <property type="evidence" value="ECO:0007669"/>
    <property type="project" value="UniProtKB-EC"/>
</dbReference>
<dbReference type="GO" id="GO:0005634">
    <property type="term" value="C:nucleus"/>
    <property type="evidence" value="ECO:0007669"/>
    <property type="project" value="UniProtKB-SubCell"/>
</dbReference>
<dbReference type="PROSITE" id="PS50280">
    <property type="entry name" value="SET"/>
    <property type="match status" value="1"/>
</dbReference>
<keyword evidence="7" id="KW-0804">Transcription</keyword>
<dbReference type="Pfam" id="PF00856">
    <property type="entry name" value="SET"/>
    <property type="match status" value="1"/>
</dbReference>
<dbReference type="Pfam" id="PF18264">
    <property type="entry name" value="preSET_CXC"/>
    <property type="match status" value="1"/>
</dbReference>
<evidence type="ECO:0000259" key="10">
    <source>
        <dbReference type="PROSITE" id="PS51633"/>
    </source>
</evidence>
<evidence type="ECO:0000313" key="12">
    <source>
        <dbReference type="Proteomes" id="UP001608902"/>
    </source>
</evidence>
<keyword evidence="4" id="KW-0808">Transferase</keyword>
<evidence type="ECO:0000259" key="9">
    <source>
        <dbReference type="PROSITE" id="PS50280"/>
    </source>
</evidence>
<comment type="subcellular location">
    <subcellularLocation>
        <location evidence="1">Nucleus</location>
    </subcellularLocation>
</comment>
<dbReference type="InterPro" id="IPR041355">
    <property type="entry name" value="Pre-SET_CXC"/>
</dbReference>
<organism evidence="11 12">
    <name type="scientific">Gnathostoma spinigerum</name>
    <dbReference type="NCBI Taxonomy" id="75299"/>
    <lineage>
        <taxon>Eukaryota</taxon>
        <taxon>Metazoa</taxon>
        <taxon>Ecdysozoa</taxon>
        <taxon>Nematoda</taxon>
        <taxon>Chromadorea</taxon>
        <taxon>Rhabditida</taxon>
        <taxon>Spirurina</taxon>
        <taxon>Gnathostomatomorpha</taxon>
        <taxon>Gnathostomatoidea</taxon>
        <taxon>Gnathostomatidae</taxon>
        <taxon>Gnathostoma</taxon>
    </lineage>
</organism>
<sequence length="609" mass="69984">MNFALPEVFRILMSTSIEKKRKRRRTCNKASEQLEYSVLKSSAGVVVDSSDDEIEWHKDWVERPVPQSIMDCVLSSYKEIVNEYKKMINTDGQKMWLNMMKNRSQRNYKVIGKKAKQLEFDPPEDAPSWFSIRSTLNSVLQKCPIRTFPNISAQPRMQYWTLAETNVMCEDERTLSHIPFIEDDDDAKFGEELLKTYEEGIHGTKVGCGGFMNDHILYRLMKKILERFRNEDKELLYRAIYEQFPNKASVRQLPFLYNDLVARFEPSSTDSAGALTANLSDDRALHSFQLLCCRRCFNYDCLLHGVSTDELIQRRRRGQATGEPCGESCYMHLKETGNSDEKIGDSRPINVTLKVEITPETWTPQEEAMFSVLRRTFKNDFCKIAKCLNVISGSSHKNCRELYAYSLRSAPISPRIDLSPTSPKRKRNHKDPHKTFRAVKWAKTEGKVQNSHVYKPCSHSGPCSAESDCYCVSMDNLCTKYCACGEQCKYRFPGCRCGPGLCRTNQCQCFFASWECDPDTCKSCRCDNLDDPKGVTCRNVAIQRGLQKRLTVAKSQVAGWGCFAAEDISKNEFISEYCGEVITHDESERRGKIYDKMKCSYLFGMLLYI</sequence>
<dbReference type="EMBL" id="JBGFUD010007151">
    <property type="protein sequence ID" value="MFH4981409.1"/>
    <property type="molecule type" value="Genomic_DNA"/>
</dbReference>
<comment type="catalytic activity">
    <reaction evidence="8">
        <text>L-lysyl(27)-[histone H3] + 3 S-adenosyl-L-methionine = N(6),N(6),N(6)-trimethyl-L-lysyl(27)-[histone H3] + 3 S-adenosyl-L-homocysteine + 3 H(+)</text>
        <dbReference type="Rhea" id="RHEA:60292"/>
        <dbReference type="Rhea" id="RHEA-COMP:15535"/>
        <dbReference type="Rhea" id="RHEA-COMP:15548"/>
        <dbReference type="ChEBI" id="CHEBI:15378"/>
        <dbReference type="ChEBI" id="CHEBI:29969"/>
        <dbReference type="ChEBI" id="CHEBI:57856"/>
        <dbReference type="ChEBI" id="CHEBI:59789"/>
        <dbReference type="ChEBI" id="CHEBI:61961"/>
        <dbReference type="EC" id="2.1.1.356"/>
    </reaction>
</comment>
<dbReference type="Pfam" id="PF21358">
    <property type="entry name" value="Ezh2_MCSS"/>
    <property type="match status" value="1"/>
</dbReference>
<gene>
    <name evidence="11" type="ORF">AB6A40_008118</name>
</gene>
<keyword evidence="6" id="KW-0805">Transcription regulation</keyword>
<dbReference type="PANTHER" id="PTHR45747">
    <property type="entry name" value="HISTONE-LYSINE N-METHYLTRANSFERASE E(Z)"/>
    <property type="match status" value="1"/>
</dbReference>
<dbReference type="AlphaFoldDB" id="A0ABD6EVW9"/>
<dbReference type="PANTHER" id="PTHR45747:SF4">
    <property type="entry name" value="HISTONE-LYSINE N-METHYLTRANSFERASE E(Z)"/>
    <property type="match status" value="1"/>
</dbReference>
<dbReference type="SUPFAM" id="SSF46689">
    <property type="entry name" value="Homeodomain-like"/>
    <property type="match status" value="1"/>
</dbReference>
<evidence type="ECO:0000256" key="7">
    <source>
        <dbReference type="ARBA" id="ARBA00023163"/>
    </source>
</evidence>
<feature type="domain" description="CXC" evidence="10">
    <location>
        <begin position="436"/>
        <end position="541"/>
    </location>
</feature>
<evidence type="ECO:0000313" key="11">
    <source>
        <dbReference type="EMBL" id="MFH4981409.1"/>
    </source>
</evidence>
<dbReference type="Proteomes" id="UP001608902">
    <property type="component" value="Unassembled WGS sequence"/>
</dbReference>
<evidence type="ECO:0000256" key="1">
    <source>
        <dbReference type="ARBA" id="ARBA00004123"/>
    </source>
</evidence>
<dbReference type="InterPro" id="IPR045318">
    <property type="entry name" value="EZH1/2-like"/>
</dbReference>
<keyword evidence="12" id="KW-1185">Reference proteome</keyword>
<dbReference type="PROSITE" id="PS51633">
    <property type="entry name" value="CXC"/>
    <property type="match status" value="1"/>
</dbReference>
<evidence type="ECO:0000256" key="8">
    <source>
        <dbReference type="ARBA" id="ARBA00048568"/>
    </source>
</evidence>
<dbReference type="EC" id="2.1.1.356" evidence="2"/>
<dbReference type="InterPro" id="IPR026489">
    <property type="entry name" value="CXC_dom"/>
</dbReference>
<dbReference type="InterPro" id="IPR033467">
    <property type="entry name" value="Tesmin/TSO1-like_CXC"/>
</dbReference>
<keyword evidence="3" id="KW-0489">Methyltransferase</keyword>
<dbReference type="InterPro" id="IPR048358">
    <property type="entry name" value="EZH1/2_MCSS"/>
</dbReference>
<dbReference type="InterPro" id="IPR046341">
    <property type="entry name" value="SET_dom_sf"/>
</dbReference>